<sequence length="102" mass="10923">MIEVAMLNPELSELPSLFSGIETACKAISNMVKRSQLTGLTGYAEGGGSINVQGEEQKTLDIMTNDVLKRALRFTGKLGVLASEEEVSILETLLKSIPVPSL</sequence>
<comment type="similarity">
    <text evidence="7">Belongs to the FBPase class 1 family.</text>
</comment>
<evidence type="ECO:0000256" key="7">
    <source>
        <dbReference type="RuleBase" id="RU000508"/>
    </source>
</evidence>
<dbReference type="GO" id="GO:0046872">
    <property type="term" value="F:metal ion binding"/>
    <property type="evidence" value="ECO:0007669"/>
    <property type="project" value="UniProtKB-KW"/>
</dbReference>
<reference evidence="10" key="1">
    <citation type="journal article" date="2023" name="Commun. Biol.">
        <title>Genome analysis of Parmales, the sister group of diatoms, reveals the evolutionary specialization of diatoms from phago-mixotrophs to photoautotrophs.</title>
        <authorList>
            <person name="Ban H."/>
            <person name="Sato S."/>
            <person name="Yoshikawa S."/>
            <person name="Yamada K."/>
            <person name="Nakamura Y."/>
            <person name="Ichinomiya M."/>
            <person name="Sato N."/>
            <person name="Blanc-Mathieu R."/>
            <person name="Endo H."/>
            <person name="Kuwata A."/>
            <person name="Ogata H."/>
        </authorList>
    </citation>
    <scope>NUCLEOTIDE SEQUENCE [LARGE SCALE GENOMIC DNA]</scope>
</reference>
<dbReference type="PANTHER" id="PTHR11556:SF1">
    <property type="entry name" value="FRUCTOSE-BISPHOSPHATASE"/>
    <property type="match status" value="1"/>
</dbReference>
<evidence type="ECO:0000256" key="4">
    <source>
        <dbReference type="ARBA" id="ARBA00022723"/>
    </source>
</evidence>
<accession>A0A9W7B0Y2</accession>
<dbReference type="GO" id="GO:0005986">
    <property type="term" value="P:sucrose biosynthetic process"/>
    <property type="evidence" value="ECO:0007669"/>
    <property type="project" value="TreeGrafter"/>
</dbReference>
<proteinExistence type="inferred from homology"/>
<dbReference type="SUPFAM" id="SSF56655">
    <property type="entry name" value="Carbohydrate phosphatase"/>
    <property type="match status" value="1"/>
</dbReference>
<feature type="domain" description="Fructose-1-6-bisphosphatase class I N-terminal" evidence="8">
    <location>
        <begin position="12"/>
        <end position="89"/>
    </location>
</feature>
<comment type="pathway">
    <text evidence="6">Carbohydrate biosynthesis.</text>
</comment>
<dbReference type="GO" id="GO:0042132">
    <property type="term" value="F:fructose 1,6-bisphosphate 1-phosphatase activity"/>
    <property type="evidence" value="ECO:0007669"/>
    <property type="project" value="UniProtKB-EC"/>
</dbReference>
<evidence type="ECO:0000313" key="9">
    <source>
        <dbReference type="EMBL" id="GMH81882.1"/>
    </source>
</evidence>
<evidence type="ECO:0000256" key="2">
    <source>
        <dbReference type="ARBA" id="ARBA00011881"/>
    </source>
</evidence>
<dbReference type="AlphaFoldDB" id="A0A9W7B0Y2"/>
<dbReference type="Pfam" id="PF00316">
    <property type="entry name" value="FBPase"/>
    <property type="match status" value="1"/>
</dbReference>
<comment type="catalytic activity">
    <reaction evidence="1">
        <text>beta-D-fructose 1,6-bisphosphate + H2O = beta-D-fructose 6-phosphate + phosphate</text>
        <dbReference type="Rhea" id="RHEA:11064"/>
        <dbReference type="ChEBI" id="CHEBI:15377"/>
        <dbReference type="ChEBI" id="CHEBI:32966"/>
        <dbReference type="ChEBI" id="CHEBI:43474"/>
        <dbReference type="ChEBI" id="CHEBI:57634"/>
        <dbReference type="EC" id="3.1.3.11"/>
    </reaction>
</comment>
<keyword evidence="7" id="KW-0119">Carbohydrate metabolism</keyword>
<comment type="caution">
    <text evidence="9">The sequence shown here is derived from an EMBL/GenBank/DDBJ whole genome shotgun (WGS) entry which is preliminary data.</text>
</comment>
<gene>
    <name evidence="9" type="ORF">TL16_g09075</name>
</gene>
<keyword evidence="7" id="KW-0378">Hydrolase</keyword>
<evidence type="ECO:0000313" key="10">
    <source>
        <dbReference type="Proteomes" id="UP001162640"/>
    </source>
</evidence>
<evidence type="ECO:0000256" key="6">
    <source>
        <dbReference type="ARBA" id="ARBA00024331"/>
    </source>
</evidence>
<dbReference type="GO" id="GO:0006000">
    <property type="term" value="P:fructose metabolic process"/>
    <property type="evidence" value="ECO:0007669"/>
    <property type="project" value="TreeGrafter"/>
</dbReference>
<dbReference type="PRINTS" id="PR00115">
    <property type="entry name" value="F16BPHPHTASE"/>
</dbReference>
<keyword evidence="4" id="KW-0479">Metal-binding</keyword>
<dbReference type="InterPro" id="IPR028343">
    <property type="entry name" value="FBPtase"/>
</dbReference>
<organism evidence="9 10">
    <name type="scientific">Triparma laevis f. inornata</name>
    <dbReference type="NCBI Taxonomy" id="1714386"/>
    <lineage>
        <taxon>Eukaryota</taxon>
        <taxon>Sar</taxon>
        <taxon>Stramenopiles</taxon>
        <taxon>Ochrophyta</taxon>
        <taxon>Bolidophyceae</taxon>
        <taxon>Parmales</taxon>
        <taxon>Triparmaceae</taxon>
        <taxon>Triparma</taxon>
    </lineage>
</organism>
<evidence type="ECO:0000256" key="5">
    <source>
        <dbReference type="ARBA" id="ARBA00022842"/>
    </source>
</evidence>
<evidence type="ECO:0000256" key="3">
    <source>
        <dbReference type="ARBA" id="ARBA00013093"/>
    </source>
</evidence>
<dbReference type="GO" id="GO:0006002">
    <property type="term" value="P:fructose 6-phosphate metabolic process"/>
    <property type="evidence" value="ECO:0007669"/>
    <property type="project" value="TreeGrafter"/>
</dbReference>
<dbReference type="GO" id="GO:0005829">
    <property type="term" value="C:cytosol"/>
    <property type="evidence" value="ECO:0007669"/>
    <property type="project" value="TreeGrafter"/>
</dbReference>
<dbReference type="Proteomes" id="UP001162640">
    <property type="component" value="Unassembled WGS sequence"/>
</dbReference>
<keyword evidence="5" id="KW-0460">Magnesium</keyword>
<dbReference type="PANTHER" id="PTHR11556">
    <property type="entry name" value="FRUCTOSE-1,6-BISPHOSPHATASE-RELATED"/>
    <property type="match status" value="1"/>
</dbReference>
<dbReference type="InterPro" id="IPR000146">
    <property type="entry name" value="FBPase_class-1"/>
</dbReference>
<dbReference type="InterPro" id="IPR033391">
    <property type="entry name" value="FBPase_N"/>
</dbReference>
<evidence type="ECO:0000256" key="1">
    <source>
        <dbReference type="ARBA" id="ARBA00001273"/>
    </source>
</evidence>
<dbReference type="Gene3D" id="3.30.540.10">
    <property type="entry name" value="Fructose-1,6-Bisphosphatase, subunit A, domain 1"/>
    <property type="match status" value="1"/>
</dbReference>
<name>A0A9W7B0Y2_9STRA</name>
<evidence type="ECO:0000259" key="8">
    <source>
        <dbReference type="Pfam" id="PF00316"/>
    </source>
</evidence>
<protein>
    <recommendedName>
        <fullName evidence="3">fructose-bisphosphatase</fullName>
        <ecNumber evidence="3">3.1.3.11</ecNumber>
    </recommendedName>
</protein>
<comment type="subunit">
    <text evidence="2">Homotetramer.</text>
</comment>
<dbReference type="GO" id="GO:0030388">
    <property type="term" value="P:fructose 1,6-bisphosphate metabolic process"/>
    <property type="evidence" value="ECO:0007669"/>
    <property type="project" value="TreeGrafter"/>
</dbReference>
<dbReference type="GO" id="GO:0006094">
    <property type="term" value="P:gluconeogenesis"/>
    <property type="evidence" value="ECO:0007669"/>
    <property type="project" value="TreeGrafter"/>
</dbReference>
<dbReference type="EMBL" id="BLQM01000305">
    <property type="protein sequence ID" value="GMH81882.1"/>
    <property type="molecule type" value="Genomic_DNA"/>
</dbReference>
<dbReference type="EC" id="3.1.3.11" evidence="3"/>